<protein>
    <submittedName>
        <fullName evidence="1">Uncharacterized protein</fullName>
    </submittedName>
</protein>
<comment type="caution">
    <text evidence="1">The sequence shown here is derived from an EMBL/GenBank/DDBJ whole genome shotgun (WGS) entry which is preliminary data.</text>
</comment>
<evidence type="ECO:0000313" key="1">
    <source>
        <dbReference type="EMBL" id="GLR90962.1"/>
    </source>
</evidence>
<keyword evidence="2" id="KW-1185">Reference proteome</keyword>
<organism evidence="1 2">
    <name type="scientific">Bradyrhizobium iriomotense</name>
    <dbReference type="NCBI Taxonomy" id="441950"/>
    <lineage>
        <taxon>Bacteria</taxon>
        <taxon>Pseudomonadati</taxon>
        <taxon>Pseudomonadota</taxon>
        <taxon>Alphaproteobacteria</taxon>
        <taxon>Hyphomicrobiales</taxon>
        <taxon>Nitrobacteraceae</taxon>
        <taxon>Bradyrhizobium</taxon>
    </lineage>
</organism>
<dbReference type="Proteomes" id="UP001156905">
    <property type="component" value="Unassembled WGS sequence"/>
</dbReference>
<proteinExistence type="predicted"/>
<reference evidence="2" key="1">
    <citation type="journal article" date="2019" name="Int. J. Syst. Evol. Microbiol.">
        <title>The Global Catalogue of Microorganisms (GCM) 10K type strain sequencing project: providing services to taxonomists for standard genome sequencing and annotation.</title>
        <authorList>
            <consortium name="The Broad Institute Genomics Platform"/>
            <consortium name="The Broad Institute Genome Sequencing Center for Infectious Disease"/>
            <person name="Wu L."/>
            <person name="Ma J."/>
        </authorList>
    </citation>
    <scope>NUCLEOTIDE SEQUENCE [LARGE SCALE GENOMIC DNA]</scope>
    <source>
        <strain evidence="2">NBRC 102520</strain>
    </source>
</reference>
<gene>
    <name evidence="1" type="ORF">GCM10007857_76780</name>
</gene>
<accession>A0ABQ6BFL9</accession>
<name>A0ABQ6BFL9_9BRAD</name>
<evidence type="ECO:0000313" key="2">
    <source>
        <dbReference type="Proteomes" id="UP001156905"/>
    </source>
</evidence>
<sequence length="79" mass="8594">MEKLAFRVAGQAIKRARVNDEAGGGRIAKVRCHCGENRALHVAVAVEERIPKPAESMGRRDELAVIVRAAFPKQSMGVL</sequence>
<dbReference type="EMBL" id="BSOW01000040">
    <property type="protein sequence ID" value="GLR90962.1"/>
    <property type="molecule type" value="Genomic_DNA"/>
</dbReference>